<dbReference type="CDD" id="cd16654">
    <property type="entry name" value="RING-Ubox_CHIP"/>
    <property type="match status" value="1"/>
</dbReference>
<dbReference type="InterPro" id="IPR013083">
    <property type="entry name" value="Znf_RING/FYVE/PHD"/>
</dbReference>
<dbReference type="GO" id="GO:0005737">
    <property type="term" value="C:cytoplasm"/>
    <property type="evidence" value="ECO:0007669"/>
    <property type="project" value="TreeGrafter"/>
</dbReference>
<protein>
    <recommendedName>
        <fullName evidence="2">RING-type E3 ubiquitin transferase</fullName>
        <ecNumber evidence="2">2.3.2.27</ecNumber>
    </recommendedName>
</protein>
<dbReference type="HOGENOM" id="CLU_102997_0_0_1"/>
<dbReference type="GO" id="GO:0006515">
    <property type="term" value="P:protein quality control for misfolded or incompletely synthesized proteins"/>
    <property type="evidence" value="ECO:0007669"/>
    <property type="project" value="TreeGrafter"/>
</dbReference>
<dbReference type="PANTHER" id="PTHR46803:SF2">
    <property type="entry name" value="E3 UBIQUITIN-PROTEIN LIGASE CHIP"/>
    <property type="match status" value="1"/>
</dbReference>
<evidence type="ECO:0000256" key="6">
    <source>
        <dbReference type="ARBA" id="ARBA00022803"/>
    </source>
</evidence>
<comment type="catalytic activity">
    <reaction evidence="1">
        <text>S-ubiquitinyl-[E2 ubiquitin-conjugating enzyme]-L-cysteine + [acceptor protein]-L-lysine = [E2 ubiquitin-conjugating enzyme]-L-cysteine + N(6)-ubiquitinyl-[acceptor protein]-L-lysine.</text>
        <dbReference type="EC" id="2.3.2.27"/>
    </reaction>
</comment>
<keyword evidence="9" id="KW-1185">Reference proteome</keyword>
<dbReference type="eggNOG" id="KOG4642">
    <property type="taxonomic scope" value="Eukaryota"/>
</dbReference>
<dbReference type="Proteomes" id="UP000011777">
    <property type="component" value="Unassembled WGS sequence"/>
</dbReference>
<dbReference type="EC" id="2.3.2.27" evidence="2"/>
<dbReference type="Pfam" id="PF04564">
    <property type="entry name" value="U-box"/>
    <property type="match status" value="1"/>
</dbReference>
<dbReference type="GO" id="GO:0045862">
    <property type="term" value="P:positive regulation of proteolysis"/>
    <property type="evidence" value="ECO:0007669"/>
    <property type="project" value="TreeGrafter"/>
</dbReference>
<dbReference type="GO" id="GO:0043161">
    <property type="term" value="P:proteasome-mediated ubiquitin-dependent protein catabolic process"/>
    <property type="evidence" value="ECO:0007669"/>
    <property type="project" value="TreeGrafter"/>
</dbReference>
<dbReference type="PANTHER" id="PTHR46803">
    <property type="entry name" value="E3 UBIQUITIN-PROTEIN LIGASE CHIP"/>
    <property type="match status" value="1"/>
</dbReference>
<accession>M3JYV8</accession>
<evidence type="ECO:0000256" key="2">
    <source>
        <dbReference type="ARBA" id="ARBA00012483"/>
    </source>
</evidence>
<dbReference type="STRING" id="1245528.M3JYV8"/>
<evidence type="ECO:0000256" key="4">
    <source>
        <dbReference type="ARBA" id="ARBA00022737"/>
    </source>
</evidence>
<keyword evidence="4" id="KW-0677">Repeat</keyword>
<dbReference type="OrthoDB" id="629492at2759"/>
<dbReference type="PROSITE" id="PS51698">
    <property type="entry name" value="U_BOX"/>
    <property type="match status" value="1"/>
</dbReference>
<dbReference type="EMBL" id="AOGT01001213">
    <property type="protein sequence ID" value="EMG48175.1"/>
    <property type="molecule type" value="Genomic_DNA"/>
</dbReference>
<dbReference type="SMART" id="SM00504">
    <property type="entry name" value="Ubox"/>
    <property type="match status" value="1"/>
</dbReference>
<organism evidence="8 9">
    <name type="scientific">Candida maltosa (strain Xu316)</name>
    <name type="common">Yeast</name>
    <dbReference type="NCBI Taxonomy" id="1245528"/>
    <lineage>
        <taxon>Eukaryota</taxon>
        <taxon>Fungi</taxon>
        <taxon>Dikarya</taxon>
        <taxon>Ascomycota</taxon>
        <taxon>Saccharomycotina</taxon>
        <taxon>Pichiomycetes</taxon>
        <taxon>Debaryomycetaceae</taxon>
        <taxon>Candida/Lodderomyces clade</taxon>
        <taxon>Candida</taxon>
    </lineage>
</organism>
<dbReference type="Gene3D" id="3.30.40.10">
    <property type="entry name" value="Zinc/RING finger domain, C3HC4 (zinc finger)"/>
    <property type="match status" value="1"/>
</dbReference>
<comment type="caution">
    <text evidence="8">The sequence shown here is derived from an EMBL/GenBank/DDBJ whole genome shotgun (WGS) entry which is preliminary data.</text>
</comment>
<keyword evidence="6" id="KW-0802">TPR repeat</keyword>
<keyword evidence="5" id="KW-0833">Ubl conjugation pathway</keyword>
<dbReference type="AlphaFoldDB" id="M3JYV8"/>
<sequence>MFHLLESNHITEKNTLDNLNQQDTYHEELFELRKRQLNEYTDLLETFKNNYVHSLYENTISLTKHNRNSRSSSVFSGKASLYSSTDEIDKISLDDAPDYLLDPISYELFIDPVISPSGITYEKATLIDHLQKNGKFDPITRQALHEDQLYPNLIMKDTVEAYIEQNRYVN</sequence>
<evidence type="ECO:0000256" key="5">
    <source>
        <dbReference type="ARBA" id="ARBA00022786"/>
    </source>
</evidence>
<dbReference type="InterPro" id="IPR045202">
    <property type="entry name" value="CHIP_RING-Ubox"/>
</dbReference>
<evidence type="ECO:0000313" key="9">
    <source>
        <dbReference type="Proteomes" id="UP000011777"/>
    </source>
</evidence>
<gene>
    <name evidence="8" type="ORF">G210_1304</name>
</gene>
<evidence type="ECO:0000256" key="3">
    <source>
        <dbReference type="ARBA" id="ARBA00022679"/>
    </source>
</evidence>
<dbReference type="GO" id="GO:0061630">
    <property type="term" value="F:ubiquitin protein ligase activity"/>
    <property type="evidence" value="ECO:0007669"/>
    <property type="project" value="UniProtKB-EC"/>
</dbReference>
<dbReference type="GO" id="GO:0071218">
    <property type="term" value="P:cellular response to misfolded protein"/>
    <property type="evidence" value="ECO:0007669"/>
    <property type="project" value="TreeGrafter"/>
</dbReference>
<evidence type="ECO:0000313" key="8">
    <source>
        <dbReference type="EMBL" id="EMG48175.1"/>
    </source>
</evidence>
<evidence type="ECO:0000256" key="1">
    <source>
        <dbReference type="ARBA" id="ARBA00000900"/>
    </source>
</evidence>
<dbReference type="SUPFAM" id="SSF57850">
    <property type="entry name" value="RING/U-box"/>
    <property type="match status" value="1"/>
</dbReference>
<keyword evidence="3" id="KW-0808">Transferase</keyword>
<name>M3JYV8_CANMX</name>
<reference evidence="8 9" key="1">
    <citation type="submission" date="2013-02" db="EMBL/GenBank/DDBJ databases">
        <title>Genome sequence of Candida maltosa Xu316, a potential industrial strain for xylitol and ethanol production.</title>
        <authorList>
            <person name="Yu J."/>
            <person name="Wang Q."/>
            <person name="Geng X."/>
            <person name="Bao W."/>
            <person name="He P."/>
            <person name="Cai J."/>
        </authorList>
    </citation>
    <scope>NUCLEOTIDE SEQUENCE [LARGE SCALE GENOMIC DNA]</scope>
    <source>
        <strain evidence="9">Xu316</strain>
    </source>
</reference>
<proteinExistence type="predicted"/>
<dbReference type="InterPro" id="IPR003613">
    <property type="entry name" value="Ubox_domain"/>
</dbReference>
<dbReference type="GO" id="GO:0051087">
    <property type="term" value="F:protein-folding chaperone binding"/>
    <property type="evidence" value="ECO:0007669"/>
    <property type="project" value="TreeGrafter"/>
</dbReference>
<dbReference type="GO" id="GO:0000209">
    <property type="term" value="P:protein polyubiquitination"/>
    <property type="evidence" value="ECO:0007669"/>
    <property type="project" value="TreeGrafter"/>
</dbReference>
<feature type="domain" description="U-box" evidence="7">
    <location>
        <begin position="95"/>
        <end position="169"/>
    </location>
</feature>
<evidence type="ECO:0000259" key="7">
    <source>
        <dbReference type="PROSITE" id="PS51698"/>
    </source>
</evidence>